<dbReference type="Proteomes" id="UP000242153">
    <property type="component" value="Unassembled WGS sequence"/>
</dbReference>
<keyword evidence="4" id="KW-1185">Reference proteome</keyword>
<dbReference type="PANTHER" id="PTHR30204">
    <property type="entry name" value="REDOX-CYCLING DRUG-SENSING TRANSCRIPTIONAL ACTIVATOR SOXR"/>
    <property type="match status" value="1"/>
</dbReference>
<dbReference type="EMBL" id="MBQG01000102">
    <property type="protein sequence ID" value="OHX51158.1"/>
    <property type="molecule type" value="Genomic_DNA"/>
</dbReference>
<feature type="domain" description="HTH merR-type" evidence="2">
    <location>
        <begin position="1"/>
        <end position="70"/>
    </location>
</feature>
<reference evidence="3" key="1">
    <citation type="submission" date="2016-07" db="EMBL/GenBank/DDBJ databases">
        <title>Draft genome Planococcus salivarum.</title>
        <authorList>
            <person name="See-Too W.S."/>
        </authorList>
    </citation>
    <scope>NUCLEOTIDE SEQUENCE [LARGE SCALE GENOMIC DNA]</scope>
    <source>
        <strain evidence="3">DSM 23820</strain>
    </source>
</reference>
<evidence type="ECO:0000313" key="3">
    <source>
        <dbReference type="EMBL" id="OHX51158.1"/>
    </source>
</evidence>
<dbReference type="PANTHER" id="PTHR30204:SF96">
    <property type="entry name" value="CHROMOSOME-ANCHORING PROTEIN RACA"/>
    <property type="match status" value="1"/>
</dbReference>
<gene>
    <name evidence="3" type="ORF">BB776_00775</name>
</gene>
<keyword evidence="1" id="KW-0238">DNA-binding</keyword>
<evidence type="ECO:0000313" key="4">
    <source>
        <dbReference type="Proteomes" id="UP000242153"/>
    </source>
</evidence>
<evidence type="ECO:0000256" key="1">
    <source>
        <dbReference type="ARBA" id="ARBA00023125"/>
    </source>
</evidence>
<dbReference type="InterPro" id="IPR047057">
    <property type="entry name" value="MerR_fam"/>
</dbReference>
<evidence type="ECO:0000259" key="2">
    <source>
        <dbReference type="PROSITE" id="PS50937"/>
    </source>
</evidence>
<dbReference type="PROSITE" id="PS50937">
    <property type="entry name" value="HTH_MERR_2"/>
    <property type="match status" value="1"/>
</dbReference>
<name>A0ABX3D084_9BACL</name>
<dbReference type="Pfam" id="PF13411">
    <property type="entry name" value="MerR_1"/>
    <property type="match status" value="1"/>
</dbReference>
<dbReference type="Gene3D" id="1.10.1660.10">
    <property type="match status" value="1"/>
</dbReference>
<protein>
    <submittedName>
        <fullName evidence="3">MerR family transcriptional regulator</fullName>
    </submittedName>
</protein>
<dbReference type="SMART" id="SM00422">
    <property type="entry name" value="HTH_MERR"/>
    <property type="match status" value="1"/>
</dbReference>
<organism evidence="3 4">
    <name type="scientific">Planococcus salinarum</name>
    <dbReference type="NCBI Taxonomy" id="622695"/>
    <lineage>
        <taxon>Bacteria</taxon>
        <taxon>Bacillati</taxon>
        <taxon>Bacillota</taxon>
        <taxon>Bacilli</taxon>
        <taxon>Bacillales</taxon>
        <taxon>Caryophanaceae</taxon>
        <taxon>Planococcus</taxon>
    </lineage>
</organism>
<accession>A0ABX3D084</accession>
<dbReference type="InterPro" id="IPR009061">
    <property type="entry name" value="DNA-bd_dom_put_sf"/>
</dbReference>
<proteinExistence type="predicted"/>
<dbReference type="RefSeq" id="WP_071152302.1">
    <property type="nucleotide sequence ID" value="NZ_QQRT01000028.1"/>
</dbReference>
<dbReference type="PRINTS" id="PR00040">
    <property type="entry name" value="HTHMERR"/>
</dbReference>
<dbReference type="SUPFAM" id="SSF46955">
    <property type="entry name" value="Putative DNA-binding domain"/>
    <property type="match status" value="1"/>
</dbReference>
<comment type="caution">
    <text evidence="3">The sequence shown here is derived from an EMBL/GenBank/DDBJ whole genome shotgun (WGS) entry which is preliminary data.</text>
</comment>
<sequence length="248" mass="29395">MYSIGKLAKMSHASIRTLRYYDEIGLLLPTHKNEAGHRFYSNEDISKLHYILMLKDLGFALETIQQFLSNREFDLHSVLSMRKKMILAEQENLKKMETAINTLLTIVETEEDTNWEMIFNTFSTFPADKSLLRELWAKHFTEDEQLVLNKFSGPGDHSQEEKLWRDLTQDVRANLHKDPQSPDAQRLAKRWMDLVDRVYEGNAELAQKVWELNKKREPHLRFFVFEQEIITFIDQAIRHYFEGKESKL</sequence>
<dbReference type="InterPro" id="IPR000551">
    <property type="entry name" value="MerR-type_HTH_dom"/>
</dbReference>
<dbReference type="CDD" id="cd01106">
    <property type="entry name" value="HTH_TipAL-Mta"/>
    <property type="match status" value="1"/>
</dbReference>